<gene>
    <name evidence="1" type="ORF">M427DRAFT_30989</name>
</gene>
<dbReference type="Proteomes" id="UP000070544">
    <property type="component" value="Unassembled WGS sequence"/>
</dbReference>
<name>A0A139AIM7_GONPJ</name>
<dbReference type="AlphaFoldDB" id="A0A139AIM7"/>
<dbReference type="EMBL" id="KQ965751">
    <property type="protein sequence ID" value="KXS16559.1"/>
    <property type="molecule type" value="Genomic_DNA"/>
</dbReference>
<evidence type="ECO:0000313" key="2">
    <source>
        <dbReference type="Proteomes" id="UP000070544"/>
    </source>
</evidence>
<reference evidence="1 2" key="1">
    <citation type="journal article" date="2015" name="Genome Biol. Evol.">
        <title>Phylogenomic analyses indicate that early fungi evolved digesting cell walls of algal ancestors of land plants.</title>
        <authorList>
            <person name="Chang Y."/>
            <person name="Wang S."/>
            <person name="Sekimoto S."/>
            <person name="Aerts A.L."/>
            <person name="Choi C."/>
            <person name="Clum A."/>
            <person name="LaButti K.M."/>
            <person name="Lindquist E.A."/>
            <person name="Yee Ngan C."/>
            <person name="Ohm R.A."/>
            <person name="Salamov A.A."/>
            <person name="Grigoriev I.V."/>
            <person name="Spatafora J.W."/>
            <person name="Berbee M.L."/>
        </authorList>
    </citation>
    <scope>NUCLEOTIDE SEQUENCE [LARGE SCALE GENOMIC DNA]</scope>
    <source>
        <strain evidence="1 2">JEL478</strain>
    </source>
</reference>
<keyword evidence="2" id="KW-1185">Reference proteome</keyword>
<proteinExistence type="predicted"/>
<evidence type="ECO:0000313" key="1">
    <source>
        <dbReference type="EMBL" id="KXS16559.1"/>
    </source>
</evidence>
<accession>A0A139AIM7</accession>
<protein>
    <submittedName>
        <fullName evidence="1">Uncharacterized protein</fullName>
    </submittedName>
</protein>
<organism evidence="1 2">
    <name type="scientific">Gonapodya prolifera (strain JEL478)</name>
    <name type="common">Monoblepharis prolifera</name>
    <dbReference type="NCBI Taxonomy" id="1344416"/>
    <lineage>
        <taxon>Eukaryota</taxon>
        <taxon>Fungi</taxon>
        <taxon>Fungi incertae sedis</taxon>
        <taxon>Chytridiomycota</taxon>
        <taxon>Chytridiomycota incertae sedis</taxon>
        <taxon>Monoblepharidomycetes</taxon>
        <taxon>Monoblepharidales</taxon>
        <taxon>Gonapodyaceae</taxon>
        <taxon>Gonapodya</taxon>
    </lineage>
</organism>
<sequence>MRWETALASAGHAEYKDIAGWLIGPDDGSGGGLALQDQKEQRDIKMKMLPALIK</sequence>